<dbReference type="Gene3D" id="1.20.1250.20">
    <property type="entry name" value="MFS general substrate transporter like domains"/>
    <property type="match status" value="1"/>
</dbReference>
<keyword evidence="2" id="KW-0813">Transport</keyword>
<feature type="transmembrane region" description="Helical" evidence="7">
    <location>
        <begin position="186"/>
        <end position="208"/>
    </location>
</feature>
<dbReference type="PANTHER" id="PTHR23511">
    <property type="entry name" value="SYNAPTIC VESICLE GLYCOPROTEIN 2"/>
    <property type="match status" value="1"/>
</dbReference>
<evidence type="ECO:0000256" key="1">
    <source>
        <dbReference type="ARBA" id="ARBA00004141"/>
    </source>
</evidence>
<keyword evidence="5 7" id="KW-0472">Membrane</keyword>
<keyword evidence="9" id="KW-1185">Reference proteome</keyword>
<dbReference type="SUPFAM" id="SSF103473">
    <property type="entry name" value="MFS general substrate transporter"/>
    <property type="match status" value="1"/>
</dbReference>
<reference evidence="8 9" key="1">
    <citation type="submission" date="2021-06" db="EMBL/GenBank/DDBJ databases">
        <title>Caerostris darwini draft genome.</title>
        <authorList>
            <person name="Kono N."/>
            <person name="Arakawa K."/>
        </authorList>
    </citation>
    <scope>NUCLEOTIDE SEQUENCE [LARGE SCALE GENOMIC DNA]</scope>
</reference>
<evidence type="ECO:0000313" key="8">
    <source>
        <dbReference type="EMBL" id="GIY42078.1"/>
    </source>
</evidence>
<protein>
    <submittedName>
        <fullName evidence="8">Synaptic vesicle 2-related protein</fullName>
    </submittedName>
</protein>
<comment type="subcellular location">
    <subcellularLocation>
        <location evidence="1">Membrane</location>
        <topology evidence="1">Multi-pass membrane protein</topology>
    </subcellularLocation>
</comment>
<evidence type="ECO:0000256" key="6">
    <source>
        <dbReference type="SAM" id="MobiDB-lite"/>
    </source>
</evidence>
<comment type="caution">
    <text evidence="8">The sequence shown here is derived from an EMBL/GenBank/DDBJ whole genome shotgun (WGS) entry which is preliminary data.</text>
</comment>
<accession>A0AAV4TDL9</accession>
<keyword evidence="3 7" id="KW-0812">Transmembrane</keyword>
<dbReference type="AlphaFoldDB" id="A0AAV4TDL9"/>
<keyword evidence="4 7" id="KW-1133">Transmembrane helix</keyword>
<organism evidence="8 9">
    <name type="scientific">Caerostris darwini</name>
    <dbReference type="NCBI Taxonomy" id="1538125"/>
    <lineage>
        <taxon>Eukaryota</taxon>
        <taxon>Metazoa</taxon>
        <taxon>Ecdysozoa</taxon>
        <taxon>Arthropoda</taxon>
        <taxon>Chelicerata</taxon>
        <taxon>Arachnida</taxon>
        <taxon>Araneae</taxon>
        <taxon>Araneomorphae</taxon>
        <taxon>Entelegynae</taxon>
        <taxon>Araneoidea</taxon>
        <taxon>Araneidae</taxon>
        <taxon>Caerostris</taxon>
    </lineage>
</organism>
<dbReference type="InterPro" id="IPR036259">
    <property type="entry name" value="MFS_trans_sf"/>
</dbReference>
<name>A0AAV4TDL9_9ARAC</name>
<evidence type="ECO:0000256" key="5">
    <source>
        <dbReference type="ARBA" id="ARBA00023136"/>
    </source>
</evidence>
<gene>
    <name evidence="8" type="primary">svop_3</name>
    <name evidence="8" type="ORF">CDAR_247812</name>
</gene>
<evidence type="ECO:0000313" key="9">
    <source>
        <dbReference type="Proteomes" id="UP001054837"/>
    </source>
</evidence>
<evidence type="ECO:0000256" key="3">
    <source>
        <dbReference type="ARBA" id="ARBA00022692"/>
    </source>
</evidence>
<feature type="region of interest" description="Disordered" evidence="6">
    <location>
        <begin position="1"/>
        <end position="21"/>
    </location>
</feature>
<evidence type="ECO:0000256" key="7">
    <source>
        <dbReference type="SAM" id="Phobius"/>
    </source>
</evidence>
<proteinExistence type="predicted"/>
<sequence length="343" mass="38080">MSINEHSKNQRNLEATSHSDLKGSKCRYSNTFGTHMVSHSDLDERLKVDTESTLNLIPPTVNNDLKSPVRDLSSNYTQPSCNAKLATAVGYYGIALLSPLIIQKGSLSVEGANGTFGYNMRDPVPCSRFTRQNYIDLLWTSAAEFPGLIVFTFLVERMRRKTLLCCACIISSILSVLLLLKVHKILNLLILFAARAILVSIFQLNYIMTSEAYPTTMRAVAMGTGTSFLSIGWPHSPLYSTGAGTGKSRSSHVPAWGSTAGCRSDGHFLALRNQRRWHENLKIGLFRHSSFISFSDPDAALKIVGITELYQCLQGISHLSKVTACKSDTTEQFWRTFEAERQN</sequence>
<dbReference type="EMBL" id="BPLQ01009144">
    <property type="protein sequence ID" value="GIY42078.1"/>
    <property type="molecule type" value="Genomic_DNA"/>
</dbReference>
<feature type="transmembrane region" description="Helical" evidence="7">
    <location>
        <begin position="137"/>
        <end position="155"/>
    </location>
</feature>
<evidence type="ECO:0000256" key="4">
    <source>
        <dbReference type="ARBA" id="ARBA00022989"/>
    </source>
</evidence>
<evidence type="ECO:0000256" key="2">
    <source>
        <dbReference type="ARBA" id="ARBA00022448"/>
    </source>
</evidence>
<feature type="transmembrane region" description="Helical" evidence="7">
    <location>
        <begin position="162"/>
        <end position="180"/>
    </location>
</feature>
<dbReference type="PANTHER" id="PTHR23511:SF5">
    <property type="entry name" value="MAJOR FACILITATOR-TYPE TRANSPORTER HXNZ-RELATED"/>
    <property type="match status" value="1"/>
</dbReference>
<dbReference type="GO" id="GO:0016020">
    <property type="term" value="C:membrane"/>
    <property type="evidence" value="ECO:0007669"/>
    <property type="project" value="UniProtKB-SubCell"/>
</dbReference>
<dbReference type="Proteomes" id="UP001054837">
    <property type="component" value="Unassembled WGS sequence"/>
</dbReference>